<feature type="chain" id="PRO_5008250323" evidence="1">
    <location>
        <begin position="28"/>
        <end position="373"/>
    </location>
</feature>
<sequence>MFQRTQKWLPALLLTWGMGVICSSVQAEPAEPQMVSAAAHKPIEVKVVVVTMFEIGKDSGDQAGEFQLWHERQHLNERFKFAHHHDLFFNPKTGVLGMVTGMGTANSASAVMELGMDPRFDLSHAYWLVAGIAGFDPAKASIGSAAWAEYLVDGDLAYEIDAREIPKGWSTGYFARGTKKPYDPNRPAPTGEMFQLDPKLTDWAYELTRNVKLDDSPVLQKRRSLYTNYPNARKPPFVLKGDNLAAMTFWHGKLLNEWAERWVKYWTNGKGNFVSSAMEDTGTYQSLSYLSETGKVDKNRVMVLRTASNYTMPPPGVTAVDDLLQDHEGYAGLDASVEAAYRVGSKVVDTLVDHWDIYRDHTPAQMAGADKAE</sequence>
<name>A0A191ZE22_9GAMM</name>
<keyword evidence="3" id="KW-1185">Reference proteome</keyword>
<dbReference type="GO" id="GO:0003824">
    <property type="term" value="F:catalytic activity"/>
    <property type="evidence" value="ECO:0007669"/>
    <property type="project" value="InterPro"/>
</dbReference>
<dbReference type="AlphaFoldDB" id="A0A191ZE22"/>
<accession>A0A191ZE22</accession>
<dbReference type="PANTHER" id="PTHR38643">
    <property type="entry name" value="PURINE NUCLEOSIDE PERMEASE C285.05-RELATED"/>
    <property type="match status" value="1"/>
</dbReference>
<dbReference type="InterPro" id="IPR035994">
    <property type="entry name" value="Nucleoside_phosphorylase_sf"/>
</dbReference>
<dbReference type="Gene3D" id="3.40.50.1580">
    <property type="entry name" value="Nucleoside phosphorylase domain"/>
    <property type="match status" value="1"/>
</dbReference>
<dbReference type="InterPro" id="IPR009486">
    <property type="entry name" value="Pur_nuclsid_perm"/>
</dbReference>
<evidence type="ECO:0000313" key="3">
    <source>
        <dbReference type="Proteomes" id="UP000078596"/>
    </source>
</evidence>
<protein>
    <submittedName>
        <fullName evidence="2">Purine nucleoside permease</fullName>
    </submittedName>
</protein>
<reference evidence="2 3" key="1">
    <citation type="submission" date="2016-06" db="EMBL/GenBank/DDBJ databases">
        <title>Insight into the functional genes involving in sulfur oxidation in Pearl River water.</title>
        <authorList>
            <person name="Luo J."/>
            <person name="Tan X."/>
            <person name="Lin W."/>
        </authorList>
    </citation>
    <scope>NUCLEOTIDE SEQUENCE [LARGE SCALE GENOMIC DNA]</scope>
    <source>
        <strain evidence="2 3">LS2</strain>
    </source>
</reference>
<keyword evidence="1" id="KW-0732">Signal</keyword>
<dbReference type="EMBL" id="CP016027">
    <property type="protein sequence ID" value="ANJ66121.1"/>
    <property type="molecule type" value="Genomic_DNA"/>
</dbReference>
<evidence type="ECO:0000313" key="2">
    <source>
        <dbReference type="EMBL" id="ANJ66121.1"/>
    </source>
</evidence>
<dbReference type="Pfam" id="PF06516">
    <property type="entry name" value="NUP"/>
    <property type="match status" value="1"/>
</dbReference>
<dbReference type="Proteomes" id="UP000078596">
    <property type="component" value="Chromosome"/>
</dbReference>
<dbReference type="GO" id="GO:0055085">
    <property type="term" value="P:transmembrane transport"/>
    <property type="evidence" value="ECO:0007669"/>
    <property type="project" value="InterPro"/>
</dbReference>
<dbReference type="RefSeq" id="WP_066097807.1">
    <property type="nucleotide sequence ID" value="NZ_CP016027.1"/>
</dbReference>
<proteinExistence type="predicted"/>
<dbReference type="STRING" id="1860122.A9404_00890"/>
<dbReference type="PIRSF" id="PIRSF013171">
    <property type="entry name" value="Pur_nuclsid_perm"/>
    <property type="match status" value="1"/>
</dbReference>
<dbReference type="KEGG" id="haz:A9404_00890"/>
<feature type="signal peptide" evidence="1">
    <location>
        <begin position="1"/>
        <end position="27"/>
    </location>
</feature>
<dbReference type="GO" id="GO:0009116">
    <property type="term" value="P:nucleoside metabolic process"/>
    <property type="evidence" value="ECO:0007669"/>
    <property type="project" value="InterPro"/>
</dbReference>
<evidence type="ECO:0000256" key="1">
    <source>
        <dbReference type="SAM" id="SignalP"/>
    </source>
</evidence>
<dbReference type="PANTHER" id="PTHR38643:SF1">
    <property type="entry name" value="PURINE NUCLEOSIDE PERMEASE C285.05-RELATED"/>
    <property type="match status" value="1"/>
</dbReference>
<organism evidence="2 3">
    <name type="scientific">Halothiobacillus diazotrophicus</name>
    <dbReference type="NCBI Taxonomy" id="1860122"/>
    <lineage>
        <taxon>Bacteria</taxon>
        <taxon>Pseudomonadati</taxon>
        <taxon>Pseudomonadota</taxon>
        <taxon>Gammaproteobacteria</taxon>
        <taxon>Chromatiales</taxon>
        <taxon>Halothiobacillaceae</taxon>
        <taxon>Halothiobacillus</taxon>
    </lineage>
</organism>
<gene>
    <name evidence="2" type="ORF">A9404_00890</name>
</gene>